<evidence type="ECO:0000313" key="1">
    <source>
        <dbReference type="EMBL" id="VDK63613.1"/>
    </source>
</evidence>
<protein>
    <submittedName>
        <fullName evidence="1">Uncharacterized protein</fullName>
    </submittedName>
</protein>
<dbReference type="EMBL" id="UYRV01017734">
    <property type="protein sequence ID" value="VDK63613.1"/>
    <property type="molecule type" value="Genomic_DNA"/>
</dbReference>
<proteinExistence type="predicted"/>
<name>A0A3P6S462_CYLGO</name>
<organism evidence="1 2">
    <name type="scientific">Cylicostephanus goldi</name>
    <name type="common">Nematode worm</name>
    <dbReference type="NCBI Taxonomy" id="71465"/>
    <lineage>
        <taxon>Eukaryota</taxon>
        <taxon>Metazoa</taxon>
        <taxon>Ecdysozoa</taxon>
        <taxon>Nematoda</taxon>
        <taxon>Chromadorea</taxon>
        <taxon>Rhabditida</taxon>
        <taxon>Rhabditina</taxon>
        <taxon>Rhabditomorpha</taxon>
        <taxon>Strongyloidea</taxon>
        <taxon>Strongylidae</taxon>
        <taxon>Cylicostephanus</taxon>
    </lineage>
</organism>
<dbReference type="AlphaFoldDB" id="A0A3P6S462"/>
<evidence type="ECO:0000313" key="2">
    <source>
        <dbReference type="Proteomes" id="UP000271889"/>
    </source>
</evidence>
<reference evidence="1 2" key="1">
    <citation type="submission" date="2018-11" db="EMBL/GenBank/DDBJ databases">
        <authorList>
            <consortium name="Pathogen Informatics"/>
        </authorList>
    </citation>
    <scope>NUCLEOTIDE SEQUENCE [LARGE SCALE GENOMIC DNA]</scope>
</reference>
<dbReference type="OrthoDB" id="10562486at2759"/>
<gene>
    <name evidence="1" type="ORF">CGOC_LOCUS5725</name>
</gene>
<sequence>MDNTQKERVNYTFDGMTTQAPPRPRFKTTLIDEVVTFRPPTDPPVFATLLHSVPTSTRRPRIVKLNDGEVKHRSSGKVKKTNFFPRQKTRGHKRKLEKAVKRLRGNRKLVSRDVGPVGRRVPIPRGWRVTNIRRF</sequence>
<keyword evidence="2" id="KW-1185">Reference proteome</keyword>
<accession>A0A3P6S462</accession>
<dbReference type="Proteomes" id="UP000271889">
    <property type="component" value="Unassembled WGS sequence"/>
</dbReference>